<gene>
    <name evidence="2" type="ORF">BN14_03736</name>
    <name evidence="3" type="ORF">RSOLAG1IB_05970</name>
</gene>
<dbReference type="OrthoDB" id="3353914at2759"/>
<reference evidence="2" key="1">
    <citation type="submission" date="2012-10" db="EMBL/GenBank/DDBJ databases">
        <authorList>
            <person name="Jelonek L."/>
        </authorList>
    </citation>
    <scope>NUCLEOTIDE SEQUENCE</scope>
    <source>
        <strain evidence="2">Isolate 7/3/14</strain>
    </source>
</reference>
<protein>
    <submittedName>
        <fullName evidence="2">Uncharacterized protein</fullName>
    </submittedName>
</protein>
<name>M5BPP0_THACB</name>
<evidence type="ECO:0000256" key="1">
    <source>
        <dbReference type="SAM" id="MobiDB-lite"/>
    </source>
</evidence>
<dbReference type="AlphaFoldDB" id="M5BPP0"/>
<accession>M5BPP0</accession>
<dbReference type="EMBL" id="CAOJ01005329">
    <property type="protein sequence ID" value="CCO29718.1"/>
    <property type="molecule type" value="Genomic_DNA"/>
</dbReference>
<evidence type="ECO:0000313" key="3">
    <source>
        <dbReference type="EMBL" id="CEL52902.1"/>
    </source>
</evidence>
<proteinExistence type="predicted"/>
<dbReference type="HOGENOM" id="CLU_270856_0_0_1"/>
<evidence type="ECO:0000313" key="4">
    <source>
        <dbReference type="Proteomes" id="UP000012065"/>
    </source>
</evidence>
<dbReference type="Proteomes" id="UP000059188">
    <property type="component" value="Unassembled WGS sequence"/>
</dbReference>
<feature type="region of interest" description="Disordered" evidence="1">
    <location>
        <begin position="560"/>
        <end position="582"/>
    </location>
</feature>
<dbReference type="Proteomes" id="UP000012065">
    <property type="component" value="Unassembled WGS sequence"/>
</dbReference>
<evidence type="ECO:0000313" key="2">
    <source>
        <dbReference type="EMBL" id="CCO29718.1"/>
    </source>
</evidence>
<reference evidence="2 4" key="2">
    <citation type="journal article" date="2013" name="J. Biotechnol.">
        <title>Establishment and interpretation of the genome sequence of the phytopathogenic fungus Rhizoctonia solani AG1-IB isolate 7/3/14.</title>
        <authorList>
            <person name="Wibberg D.W."/>
            <person name="Jelonek L.J."/>
            <person name="Rupp O.R."/>
            <person name="Hennig M.H."/>
            <person name="Eikmeyer F.E."/>
            <person name="Goesmann A.G."/>
            <person name="Hartmann A.H."/>
            <person name="Borriss R.B."/>
            <person name="Grosch R.G."/>
            <person name="Puehler A.P."/>
            <person name="Schlueter A.S."/>
        </authorList>
    </citation>
    <scope>NUCLEOTIDE SEQUENCE [LARGE SCALE GENOMIC DNA]</scope>
    <source>
        <strain evidence="4">AG1-IB / isolate 7/3/14</strain>
        <strain evidence="2">Isolate 7/3/14</strain>
    </source>
</reference>
<organism evidence="2 4">
    <name type="scientific">Thanatephorus cucumeris (strain AG1-IB / isolate 7/3/14)</name>
    <name type="common">Lettuce bottom rot fungus</name>
    <name type="synonym">Rhizoctonia solani</name>
    <dbReference type="NCBI Taxonomy" id="1108050"/>
    <lineage>
        <taxon>Eukaryota</taxon>
        <taxon>Fungi</taxon>
        <taxon>Dikarya</taxon>
        <taxon>Basidiomycota</taxon>
        <taxon>Agaricomycotina</taxon>
        <taxon>Agaricomycetes</taxon>
        <taxon>Cantharellales</taxon>
        <taxon>Ceratobasidiaceae</taxon>
        <taxon>Rhizoctonia</taxon>
        <taxon>Rhizoctonia solani AG-1</taxon>
    </lineage>
</organism>
<dbReference type="EMBL" id="LN679110">
    <property type="protein sequence ID" value="CEL52902.1"/>
    <property type="molecule type" value="Genomic_DNA"/>
</dbReference>
<reference evidence="3 5" key="3">
    <citation type="submission" date="2014-11" db="EMBL/GenBank/DDBJ databases">
        <authorList>
            <person name="Wibberg Daniel"/>
        </authorList>
    </citation>
    <scope>NUCLEOTIDE SEQUENCE [LARGE SCALE GENOMIC DNA]</scope>
    <source>
        <strain evidence="3">Rhizoctonia solani AG1-IB 7/3/14</strain>
    </source>
</reference>
<evidence type="ECO:0000313" key="5">
    <source>
        <dbReference type="Proteomes" id="UP000059188"/>
    </source>
</evidence>
<sequence>MATDSNVTFDGEFMHQIVPAMPISSRNSFHAVRGSNNKQILFSIGDAGQLFLIRPDDSVGRCLLTDIGALLGIPKTSTISALAVTQSNDMRIFVTFSVIGQPEIGSSEIHVVRPTHPNEWESLDGTDISAWLLHGEVDPKVGAYKLFLGPLIGTEATYPSLIVVYTDLDKKVTDAARLDVRLPESRWTFDHSFTLPEDPSFLISACCGCIAPNRYGVFCLYEIQGKVSLIFSTLDTNIGTYKLQVRPDAKSLATFINRDGLTDLIVGGSNLYYYPAAVCRENFLEDEPEHFSVISGGPLMSDLLQLFIAQEGPGTDISVFTCNKENNVLYQQFRINQGPKDESATLNAITPPVPLLASAEGGGHFTAIFDAASGSQFLYILDYTGQLTFMEQSGVTRIWKANKILVQSSDSNHDIITFTTHAHLTGPNGTSLARKSFLLSSSSPISMHVNGRFTYVTPDGVTVTTDSSSNLTIIHQVDDISTVSFTIQDAPTETKQILGRPFTYDPSEKPLSKLGSLTEEKLRNATLSDGSKLVPSSISDSDIANTVKMISDLHSSAQKLATGTEPGGQNNSSAHPEGVTSGGHPDSVLWDIWHWLSKSASNIKRWFVDAWEFVVETGEGIYRFFLKAVSHVMKAISWAFDKISVGLNKLLEYLGFVFDWSDILDMHNILIGVTNCALDVVADGAKSAAAYIDSCFGKVEEWVSDLDPTSDKYNYPTNLGGQQTKMPLHNGLNTPAGNWSNYQIEHGGVGRAMQAVKPQATSPAGVADVFSQLWDDVLSPAFNSCAKLVSDLVKNLETLFSNGLPSKLGDILKHLGVDLLRDIIVIIRKVVVGLIEFCGHLVEDIKAGMNSKINIPLLSALYRGISGNDLTMLDAVVLLISVPTTVSYKLITGKRPRDIEGLANLLNGEVPIHPQNHTTGETPQLAPQILAFNVFPEALPGSIKAANSKQDAPVIEAGVSDILSKINTVVLAIYKLYRFVQPIINLMSLPWTALKWFAPDIDDRFEAEYFQVDHNINVNGKQLFKPDTTIDLTLQIFSTLFSFPCDLVPFPLPFKVTKEPAPEARAVIWALEGLIIPVKFFIRRKRSLALFALLSSGLQFFPTCFMIYQNVSADKNKFPGLDGVTVGLSTAQSVLSMVAKIAGCFVVHQDGKEPYTFIVAYGASELTCATQQIIAIRDDGDDAYASYTSLRNLVTMF</sequence>
<keyword evidence="5" id="KW-1185">Reference proteome</keyword>
<feature type="compositionally biased region" description="Polar residues" evidence="1">
    <location>
        <begin position="560"/>
        <end position="574"/>
    </location>
</feature>